<organism evidence="1 2">
    <name type="scientific">Eragrostis curvula</name>
    <name type="common">weeping love grass</name>
    <dbReference type="NCBI Taxonomy" id="38414"/>
    <lineage>
        <taxon>Eukaryota</taxon>
        <taxon>Viridiplantae</taxon>
        <taxon>Streptophyta</taxon>
        <taxon>Embryophyta</taxon>
        <taxon>Tracheophyta</taxon>
        <taxon>Spermatophyta</taxon>
        <taxon>Magnoliopsida</taxon>
        <taxon>Liliopsida</taxon>
        <taxon>Poales</taxon>
        <taxon>Poaceae</taxon>
        <taxon>PACMAD clade</taxon>
        <taxon>Chloridoideae</taxon>
        <taxon>Eragrostideae</taxon>
        <taxon>Eragrostidinae</taxon>
        <taxon>Eragrostis</taxon>
    </lineage>
</organism>
<accession>A0A5J9SFJ1</accession>
<evidence type="ECO:0000313" key="1">
    <source>
        <dbReference type="EMBL" id="TVT97055.1"/>
    </source>
</evidence>
<dbReference type="EMBL" id="RWGY01001087">
    <property type="protein sequence ID" value="TVT97055.1"/>
    <property type="molecule type" value="Genomic_DNA"/>
</dbReference>
<feature type="non-terminal residue" evidence="1">
    <location>
        <position position="1"/>
    </location>
</feature>
<sequence length="68" mass="7877">EVYSFRTNIVNVNEFHLLVSCESSLQPMDGSSKNEMLADWSFLHRPLRHSNPNGITEGRWSIRCLRTV</sequence>
<dbReference type="AlphaFoldDB" id="A0A5J9SFJ1"/>
<keyword evidence="2" id="KW-1185">Reference proteome</keyword>
<comment type="caution">
    <text evidence="1">The sequence shown here is derived from an EMBL/GenBank/DDBJ whole genome shotgun (WGS) entry which is preliminary data.</text>
</comment>
<dbReference type="Gramene" id="TVT97055">
    <property type="protein sequence ID" value="TVT97055"/>
    <property type="gene ID" value="EJB05_57694"/>
</dbReference>
<reference evidence="1 2" key="1">
    <citation type="journal article" date="2019" name="Sci. Rep.">
        <title>A high-quality genome of Eragrostis curvula grass provides insights into Poaceae evolution and supports new strategies to enhance forage quality.</title>
        <authorList>
            <person name="Carballo J."/>
            <person name="Santos B.A.C.M."/>
            <person name="Zappacosta D."/>
            <person name="Garbus I."/>
            <person name="Selva J.P."/>
            <person name="Gallo C.A."/>
            <person name="Diaz A."/>
            <person name="Albertini E."/>
            <person name="Caccamo M."/>
            <person name="Echenique V."/>
        </authorList>
    </citation>
    <scope>NUCLEOTIDE SEQUENCE [LARGE SCALE GENOMIC DNA]</scope>
    <source>
        <strain evidence="2">cv. Victoria</strain>
        <tissue evidence="1">Leaf</tissue>
    </source>
</reference>
<name>A0A5J9SFJ1_9POAL</name>
<evidence type="ECO:0000313" key="2">
    <source>
        <dbReference type="Proteomes" id="UP000324897"/>
    </source>
</evidence>
<gene>
    <name evidence="1" type="ORF">EJB05_57694</name>
</gene>
<dbReference type="Proteomes" id="UP000324897">
    <property type="component" value="Unassembled WGS sequence"/>
</dbReference>
<protein>
    <submittedName>
        <fullName evidence="1">Uncharacterized protein</fullName>
    </submittedName>
</protein>
<proteinExistence type="predicted"/>